<organism evidence="7 8">
    <name type="scientific">Pacificimonas flava</name>
    <dbReference type="NCBI Taxonomy" id="1234595"/>
    <lineage>
        <taxon>Bacteria</taxon>
        <taxon>Pseudomonadati</taxon>
        <taxon>Pseudomonadota</taxon>
        <taxon>Alphaproteobacteria</taxon>
        <taxon>Sphingomonadales</taxon>
        <taxon>Sphingosinicellaceae</taxon>
        <taxon>Pacificimonas</taxon>
    </lineage>
</organism>
<gene>
    <name evidence="7" type="ORF">C725_1046</name>
</gene>
<evidence type="ECO:0000256" key="4">
    <source>
        <dbReference type="ARBA" id="ARBA00023136"/>
    </source>
</evidence>
<dbReference type="Pfam" id="PF07298">
    <property type="entry name" value="NnrU"/>
    <property type="match status" value="1"/>
</dbReference>
<evidence type="ECO:0000259" key="6">
    <source>
        <dbReference type="Pfam" id="PF07298"/>
    </source>
</evidence>
<feature type="transmembrane region" description="Helical" evidence="5">
    <location>
        <begin position="187"/>
        <end position="208"/>
    </location>
</feature>
<evidence type="ECO:0000313" key="7">
    <source>
        <dbReference type="EMBL" id="EMD83145.1"/>
    </source>
</evidence>
<keyword evidence="3 5" id="KW-1133">Transmembrane helix</keyword>
<sequence length="218" mass="23291">MVSLTAAMALFVGTHFLMSHPLRGPMVGALGEKGFLGVYSLISLALIAWAGFAYWAADGVQFWYASTWAVAAGHVLMILASILFVGSVIAPNPALVGAGGLLAGMDEPRGVMRITRHPMMWSFALWALVHIALAGRADTLVFAGGIAFLALAGSAGQDARKRRQLGEAWAAYAGKTSYWPRPAWPGILPVVLGAAFYAALVWLHPLLIGRTTRLWEVF</sequence>
<proteinExistence type="predicted"/>
<evidence type="ECO:0000256" key="3">
    <source>
        <dbReference type="ARBA" id="ARBA00022989"/>
    </source>
</evidence>
<keyword evidence="8" id="KW-1185">Reference proteome</keyword>
<evidence type="ECO:0000256" key="1">
    <source>
        <dbReference type="ARBA" id="ARBA00004141"/>
    </source>
</evidence>
<protein>
    <recommendedName>
        <fullName evidence="6">NnrU domain-containing protein</fullName>
    </recommendedName>
</protein>
<dbReference type="AlphaFoldDB" id="M2SCP3"/>
<accession>M2SCP3</accession>
<evidence type="ECO:0000313" key="8">
    <source>
        <dbReference type="Proteomes" id="UP000011717"/>
    </source>
</evidence>
<evidence type="ECO:0000256" key="5">
    <source>
        <dbReference type="SAM" id="Phobius"/>
    </source>
</evidence>
<feature type="transmembrane region" description="Helical" evidence="5">
    <location>
        <begin position="68"/>
        <end position="90"/>
    </location>
</feature>
<comment type="caution">
    <text evidence="7">The sequence shown here is derived from an EMBL/GenBank/DDBJ whole genome shotgun (WGS) entry which is preliminary data.</text>
</comment>
<dbReference type="InterPro" id="IPR009915">
    <property type="entry name" value="NnrU_dom"/>
</dbReference>
<dbReference type="RefSeq" id="WP_008600639.1">
    <property type="nucleotide sequence ID" value="NZ_AMRV01000003.1"/>
</dbReference>
<feature type="transmembrane region" description="Helical" evidence="5">
    <location>
        <begin position="123"/>
        <end position="153"/>
    </location>
</feature>
<keyword evidence="4 5" id="KW-0472">Membrane</keyword>
<comment type="subcellular location">
    <subcellularLocation>
        <location evidence="1">Membrane</location>
        <topology evidence="1">Multi-pass membrane protein</topology>
    </subcellularLocation>
</comment>
<keyword evidence="2 5" id="KW-0812">Transmembrane</keyword>
<dbReference type="Proteomes" id="UP000011717">
    <property type="component" value="Unassembled WGS sequence"/>
</dbReference>
<dbReference type="GO" id="GO:0016020">
    <property type="term" value="C:membrane"/>
    <property type="evidence" value="ECO:0007669"/>
    <property type="project" value="UniProtKB-SubCell"/>
</dbReference>
<feature type="domain" description="NnrU" evidence="6">
    <location>
        <begin position="4"/>
        <end position="209"/>
    </location>
</feature>
<dbReference type="OrthoDB" id="7828645at2"/>
<reference evidence="7 8" key="1">
    <citation type="journal article" date="2013" name="Genome Announc.">
        <title>Draft Genome Sequence of Strain JLT2015T, Belonging to the Family Sphingomonadaceae of the Alphaproteobacteria.</title>
        <authorList>
            <person name="Tang K."/>
            <person name="Liu K."/>
            <person name="Li S."/>
            <person name="Jiao N."/>
        </authorList>
    </citation>
    <scope>NUCLEOTIDE SEQUENCE [LARGE SCALE GENOMIC DNA]</scope>
    <source>
        <strain evidence="7 8">JLT2015</strain>
    </source>
</reference>
<feature type="transmembrane region" description="Helical" evidence="5">
    <location>
        <begin position="35"/>
        <end position="56"/>
    </location>
</feature>
<evidence type="ECO:0000256" key="2">
    <source>
        <dbReference type="ARBA" id="ARBA00022692"/>
    </source>
</evidence>
<dbReference type="EMBL" id="AMRV01000003">
    <property type="protein sequence ID" value="EMD83145.1"/>
    <property type="molecule type" value="Genomic_DNA"/>
</dbReference>
<name>M2SCP3_9SPHN</name>